<proteinExistence type="predicted"/>
<evidence type="ECO:0000256" key="3">
    <source>
        <dbReference type="ARBA" id="ARBA00022989"/>
    </source>
</evidence>
<evidence type="ECO:0000256" key="5">
    <source>
        <dbReference type="SAM" id="Phobius"/>
    </source>
</evidence>
<feature type="transmembrane region" description="Helical" evidence="5">
    <location>
        <begin position="150"/>
        <end position="181"/>
    </location>
</feature>
<dbReference type="InterPro" id="IPR036259">
    <property type="entry name" value="MFS_trans_sf"/>
</dbReference>
<reference evidence="7 8" key="1">
    <citation type="submission" date="2019-07" db="EMBL/GenBank/DDBJ databases">
        <title>Whole genome shotgun sequence of Swaminathania salitolerans NBRC 104436.</title>
        <authorList>
            <person name="Hosoyama A."/>
            <person name="Uohara A."/>
            <person name="Ohji S."/>
            <person name="Ichikawa N."/>
        </authorList>
    </citation>
    <scope>NUCLEOTIDE SEQUENCE [LARGE SCALE GENOMIC DNA]</scope>
    <source>
        <strain evidence="7 8">NBRC 104436</strain>
    </source>
</reference>
<evidence type="ECO:0000256" key="1">
    <source>
        <dbReference type="ARBA" id="ARBA00004141"/>
    </source>
</evidence>
<evidence type="ECO:0000256" key="2">
    <source>
        <dbReference type="ARBA" id="ARBA00022692"/>
    </source>
</evidence>
<dbReference type="OrthoDB" id="9784658at2"/>
<dbReference type="GO" id="GO:0022857">
    <property type="term" value="F:transmembrane transporter activity"/>
    <property type="evidence" value="ECO:0007669"/>
    <property type="project" value="InterPro"/>
</dbReference>
<dbReference type="Gene3D" id="1.20.1250.20">
    <property type="entry name" value="MFS general substrate transporter like domains"/>
    <property type="match status" value="2"/>
</dbReference>
<dbReference type="AlphaFoldDB" id="A0A511BPR4"/>
<feature type="transmembrane region" description="Helical" evidence="5">
    <location>
        <begin position="74"/>
        <end position="92"/>
    </location>
</feature>
<feature type="transmembrane region" description="Helical" evidence="5">
    <location>
        <begin position="363"/>
        <end position="381"/>
    </location>
</feature>
<evidence type="ECO:0000256" key="4">
    <source>
        <dbReference type="ARBA" id="ARBA00023136"/>
    </source>
</evidence>
<dbReference type="CDD" id="cd17319">
    <property type="entry name" value="MFS_ExuT_GudP_like"/>
    <property type="match status" value="1"/>
</dbReference>
<feature type="transmembrane region" description="Helical" evidence="5">
    <location>
        <begin position="298"/>
        <end position="316"/>
    </location>
</feature>
<dbReference type="EMBL" id="BJVC01000002">
    <property type="protein sequence ID" value="GEL02310.1"/>
    <property type="molecule type" value="Genomic_DNA"/>
</dbReference>
<sequence length="437" mass="46398">MPRLRWLMIILCFAATTINYIDRATIAIAAPFMARELDIDPALLGIILGGFFWTYAFMQLPFGLVVDRVGVRSAYALAVIWWSVCTALTALVRGPLSILGLRLLLGIGESGSYPSNAKVASLWFPKSERGLAAGIFDSGSRAGSAVSMPLVALLIALLGWRLAFVAAGALGLVWVAFWFALYHDPDKHPRLPPGGLSALRAAQPAPIHASPGAWRSMLRHRTVWGMMLGFFCANFVFYFFATWFPSYLVSAHGFSLKDLGLIGMIPGVVAIPAAWLGGWTSDRLHHRGWTLTAARKTCLVGGLVLSSVIALTAFVTQTWLCITLLSVSFGGIAFTGANIWSLPADIAPSPDLVATLGGLQNSAANIAGIMIASFTGLMVSLTHGSFLIPLCATGGFGLLGAIAYLFIVGPIEPLPLDLPGKNAVGRTALAARVSTPC</sequence>
<gene>
    <name evidence="7" type="ORF">SSA02_14730</name>
</gene>
<feature type="transmembrane region" description="Helical" evidence="5">
    <location>
        <begin position="259"/>
        <end position="277"/>
    </location>
</feature>
<evidence type="ECO:0000259" key="6">
    <source>
        <dbReference type="PROSITE" id="PS50850"/>
    </source>
</evidence>
<keyword evidence="3 5" id="KW-1133">Transmembrane helix</keyword>
<dbReference type="Proteomes" id="UP000321405">
    <property type="component" value="Unassembled WGS sequence"/>
</dbReference>
<keyword evidence="2 5" id="KW-0812">Transmembrane</keyword>
<keyword evidence="4 5" id="KW-0472">Membrane</keyword>
<organism evidence="7 8">
    <name type="scientific">Swaminathania salitolerans</name>
    <dbReference type="NCBI Taxonomy" id="182838"/>
    <lineage>
        <taxon>Bacteria</taxon>
        <taxon>Pseudomonadati</taxon>
        <taxon>Pseudomonadota</taxon>
        <taxon>Alphaproteobacteria</taxon>
        <taxon>Acetobacterales</taxon>
        <taxon>Acetobacteraceae</taxon>
        <taxon>Swaminathania</taxon>
    </lineage>
</organism>
<feature type="transmembrane region" description="Helical" evidence="5">
    <location>
        <begin position="39"/>
        <end position="62"/>
    </location>
</feature>
<comment type="caution">
    <text evidence="7">The sequence shown here is derived from an EMBL/GenBank/DDBJ whole genome shotgun (WGS) entry which is preliminary data.</text>
</comment>
<dbReference type="PROSITE" id="PS50850">
    <property type="entry name" value="MFS"/>
    <property type="match status" value="1"/>
</dbReference>
<dbReference type="SUPFAM" id="SSF103473">
    <property type="entry name" value="MFS general substrate transporter"/>
    <property type="match status" value="1"/>
</dbReference>
<protein>
    <submittedName>
        <fullName evidence="7">MFS transporter</fullName>
    </submittedName>
</protein>
<dbReference type="InterPro" id="IPR011701">
    <property type="entry name" value="MFS"/>
</dbReference>
<dbReference type="InterPro" id="IPR020846">
    <property type="entry name" value="MFS_dom"/>
</dbReference>
<comment type="subcellular location">
    <subcellularLocation>
        <location evidence="1">Membrane</location>
        <topology evidence="1">Multi-pass membrane protein</topology>
    </subcellularLocation>
</comment>
<feature type="transmembrane region" description="Helical" evidence="5">
    <location>
        <begin position="387"/>
        <end position="407"/>
    </location>
</feature>
<dbReference type="PANTHER" id="PTHR11662:SF399">
    <property type="entry name" value="FI19708P1-RELATED"/>
    <property type="match status" value="1"/>
</dbReference>
<name>A0A511BPR4_9PROT</name>
<evidence type="ECO:0000313" key="7">
    <source>
        <dbReference type="EMBL" id="GEL02310.1"/>
    </source>
</evidence>
<dbReference type="GO" id="GO:0016020">
    <property type="term" value="C:membrane"/>
    <property type="evidence" value="ECO:0007669"/>
    <property type="project" value="UniProtKB-SubCell"/>
</dbReference>
<dbReference type="PANTHER" id="PTHR11662">
    <property type="entry name" value="SOLUTE CARRIER FAMILY 17"/>
    <property type="match status" value="1"/>
</dbReference>
<evidence type="ECO:0000313" key="8">
    <source>
        <dbReference type="Proteomes" id="UP000321405"/>
    </source>
</evidence>
<dbReference type="RefSeq" id="WP_147093350.1">
    <property type="nucleotide sequence ID" value="NZ_BJVC01000002.1"/>
</dbReference>
<dbReference type="Pfam" id="PF07690">
    <property type="entry name" value="MFS_1"/>
    <property type="match status" value="1"/>
</dbReference>
<keyword evidence="8" id="KW-1185">Reference proteome</keyword>
<feature type="domain" description="Major facilitator superfamily (MFS) profile" evidence="6">
    <location>
        <begin position="8"/>
        <end position="412"/>
    </location>
</feature>
<feature type="transmembrane region" description="Helical" evidence="5">
    <location>
        <begin position="223"/>
        <end position="244"/>
    </location>
</feature>
<accession>A0A511BPR4</accession>
<dbReference type="InterPro" id="IPR050382">
    <property type="entry name" value="MFS_Na/Anion_cotransporter"/>
</dbReference>